<gene>
    <name evidence="1" type="ORF">ACINKY_09760</name>
</gene>
<dbReference type="Proteomes" id="UP001618531">
    <property type="component" value="Unassembled WGS sequence"/>
</dbReference>
<name>A0ABW8HS56_9BACL</name>
<evidence type="ECO:0000313" key="2">
    <source>
        <dbReference type="Proteomes" id="UP001618531"/>
    </source>
</evidence>
<dbReference type="EMBL" id="JBIYSL010000002">
    <property type="protein sequence ID" value="MFK0522477.1"/>
    <property type="molecule type" value="Genomic_DNA"/>
</dbReference>
<protein>
    <submittedName>
        <fullName evidence="1">Uncharacterized protein</fullName>
    </submittedName>
</protein>
<accession>A0ABW8HS56</accession>
<organism evidence="1 2">
    <name type="scientific">Paenibacillus illinoisensis</name>
    <dbReference type="NCBI Taxonomy" id="59845"/>
    <lineage>
        <taxon>Bacteria</taxon>
        <taxon>Bacillati</taxon>
        <taxon>Bacillota</taxon>
        <taxon>Bacilli</taxon>
        <taxon>Bacillales</taxon>
        <taxon>Paenibacillaceae</taxon>
        <taxon>Paenibacillus</taxon>
    </lineage>
</organism>
<evidence type="ECO:0000313" key="1">
    <source>
        <dbReference type="EMBL" id="MFK0522477.1"/>
    </source>
</evidence>
<proteinExistence type="predicted"/>
<dbReference type="Gene3D" id="3.40.50.300">
    <property type="entry name" value="P-loop containing nucleotide triphosphate hydrolases"/>
    <property type="match status" value="1"/>
</dbReference>
<sequence length="76" mass="8703">MTVSRAYKQSVFPLRGKDERSQDLIQGITLAEMFIDEVSLMPKSFIDQATARCSIDAAKIWFNCNPAGAYHWFKEE</sequence>
<dbReference type="InterPro" id="IPR027417">
    <property type="entry name" value="P-loop_NTPase"/>
</dbReference>
<comment type="caution">
    <text evidence="1">The sequence shown here is derived from an EMBL/GenBank/DDBJ whole genome shotgun (WGS) entry which is preliminary data.</text>
</comment>
<keyword evidence="2" id="KW-1185">Reference proteome</keyword>
<reference evidence="1 2" key="1">
    <citation type="submission" date="2024-11" db="EMBL/GenBank/DDBJ databases">
        <title>Identification and Characterization of a Novel Fosfomycin Bacillithiol Transferase FosB8 in Paenibacillus illinoisensis.</title>
        <authorList>
            <person name="Lu W."/>
        </authorList>
    </citation>
    <scope>NUCLEOTIDE SEQUENCE [LARGE SCALE GENOMIC DNA]</scope>
    <source>
        <strain evidence="1 2">WP77</strain>
    </source>
</reference>